<feature type="region of interest" description="Disordered" evidence="1">
    <location>
        <begin position="118"/>
        <end position="145"/>
    </location>
</feature>
<evidence type="ECO:0000313" key="2">
    <source>
        <dbReference type="EMBL" id="RVW35607.1"/>
    </source>
</evidence>
<sequence>MCGGDDHLAWKHPVPLEACRGLRTAGGAALVTIAIGYPFRSLFLCFHICPEAFTLTDLDLPLWIRVRGRLTRVSDQSDQRSDQRDMDSQIVTVDQFSTAMASIQEAIANLGQRIDGQQTQQVPVQESAQFDTIVPPPSLPSQSVP</sequence>
<comment type="caution">
    <text evidence="2">The sequence shown here is derived from an EMBL/GenBank/DDBJ whole genome shotgun (WGS) entry which is preliminary data.</text>
</comment>
<dbReference type="AlphaFoldDB" id="A0A438DJG0"/>
<dbReference type="Proteomes" id="UP000288805">
    <property type="component" value="Unassembled WGS sequence"/>
</dbReference>
<organism evidence="2 3">
    <name type="scientific">Vitis vinifera</name>
    <name type="common">Grape</name>
    <dbReference type="NCBI Taxonomy" id="29760"/>
    <lineage>
        <taxon>Eukaryota</taxon>
        <taxon>Viridiplantae</taxon>
        <taxon>Streptophyta</taxon>
        <taxon>Embryophyta</taxon>
        <taxon>Tracheophyta</taxon>
        <taxon>Spermatophyta</taxon>
        <taxon>Magnoliopsida</taxon>
        <taxon>eudicotyledons</taxon>
        <taxon>Gunneridae</taxon>
        <taxon>Pentapetalae</taxon>
        <taxon>rosids</taxon>
        <taxon>Vitales</taxon>
        <taxon>Vitaceae</taxon>
        <taxon>Viteae</taxon>
        <taxon>Vitis</taxon>
    </lineage>
</organism>
<accession>A0A438DJG0</accession>
<gene>
    <name evidence="2" type="ORF">CK203_108067</name>
</gene>
<feature type="compositionally biased region" description="Polar residues" evidence="1">
    <location>
        <begin position="118"/>
        <end position="130"/>
    </location>
</feature>
<dbReference type="EMBL" id="QGNW01001600">
    <property type="protein sequence ID" value="RVW35607.1"/>
    <property type="molecule type" value="Genomic_DNA"/>
</dbReference>
<protein>
    <submittedName>
        <fullName evidence="2">Uncharacterized protein</fullName>
    </submittedName>
</protein>
<reference evidence="2 3" key="1">
    <citation type="journal article" date="2018" name="PLoS Genet.">
        <title>Population sequencing reveals clonal diversity and ancestral inbreeding in the grapevine cultivar Chardonnay.</title>
        <authorList>
            <person name="Roach M.J."/>
            <person name="Johnson D.L."/>
            <person name="Bohlmann J."/>
            <person name="van Vuuren H.J."/>
            <person name="Jones S.J."/>
            <person name="Pretorius I.S."/>
            <person name="Schmidt S.A."/>
            <person name="Borneman A.R."/>
        </authorList>
    </citation>
    <scope>NUCLEOTIDE SEQUENCE [LARGE SCALE GENOMIC DNA]</scope>
    <source>
        <strain evidence="3">cv. Chardonnay</strain>
        <tissue evidence="2">Leaf</tissue>
    </source>
</reference>
<name>A0A438DJG0_VITVI</name>
<evidence type="ECO:0000313" key="3">
    <source>
        <dbReference type="Proteomes" id="UP000288805"/>
    </source>
</evidence>
<evidence type="ECO:0000256" key="1">
    <source>
        <dbReference type="SAM" id="MobiDB-lite"/>
    </source>
</evidence>
<proteinExistence type="predicted"/>